<comment type="similarity">
    <text evidence="1 3">Belongs to the enoyl-CoA hydratase/isomerase family.</text>
</comment>
<organism evidence="4 5">
    <name type="scientific">Sistotremastrum suecicum HHB10207 ss-3</name>
    <dbReference type="NCBI Taxonomy" id="1314776"/>
    <lineage>
        <taxon>Eukaryota</taxon>
        <taxon>Fungi</taxon>
        <taxon>Dikarya</taxon>
        <taxon>Basidiomycota</taxon>
        <taxon>Agaricomycotina</taxon>
        <taxon>Agaricomycetes</taxon>
        <taxon>Sistotremastrales</taxon>
        <taxon>Sistotremastraceae</taxon>
        <taxon>Sistotremastrum</taxon>
    </lineage>
</organism>
<evidence type="ECO:0000256" key="1">
    <source>
        <dbReference type="ARBA" id="ARBA00005254"/>
    </source>
</evidence>
<name>A0A166HRJ0_9AGAM</name>
<dbReference type="PANTHER" id="PTHR11941:SF171">
    <property type="entry name" value="SD19268P"/>
    <property type="match status" value="1"/>
</dbReference>
<evidence type="ECO:0000256" key="2">
    <source>
        <dbReference type="ARBA" id="ARBA00023239"/>
    </source>
</evidence>
<dbReference type="GO" id="GO:0016836">
    <property type="term" value="F:hydro-lyase activity"/>
    <property type="evidence" value="ECO:0007669"/>
    <property type="project" value="UniProtKB-ARBA"/>
</dbReference>
<dbReference type="Pfam" id="PF00378">
    <property type="entry name" value="ECH_1"/>
    <property type="match status" value="1"/>
</dbReference>
<accession>A0A166HRJ0</accession>
<dbReference type="FunFam" id="1.10.12.10:FF:000001">
    <property type="entry name" value="Probable enoyl-CoA hydratase, mitochondrial"/>
    <property type="match status" value="1"/>
</dbReference>
<dbReference type="CDD" id="cd06558">
    <property type="entry name" value="crotonase-like"/>
    <property type="match status" value="1"/>
</dbReference>
<dbReference type="EMBL" id="KV428010">
    <property type="protein sequence ID" value="KZT43014.1"/>
    <property type="molecule type" value="Genomic_DNA"/>
</dbReference>
<dbReference type="InterPro" id="IPR018376">
    <property type="entry name" value="Enoyl-CoA_hyd/isom_CS"/>
</dbReference>
<dbReference type="InterPro" id="IPR029045">
    <property type="entry name" value="ClpP/crotonase-like_dom_sf"/>
</dbReference>
<dbReference type="AlphaFoldDB" id="A0A166HRJ0"/>
<dbReference type="GO" id="GO:0006635">
    <property type="term" value="P:fatty acid beta-oxidation"/>
    <property type="evidence" value="ECO:0007669"/>
    <property type="project" value="TreeGrafter"/>
</dbReference>
<dbReference type="InterPro" id="IPR014748">
    <property type="entry name" value="Enoyl-CoA_hydra_C"/>
</dbReference>
<keyword evidence="2" id="KW-0456">Lyase</keyword>
<dbReference type="Proteomes" id="UP000076798">
    <property type="component" value="Unassembled WGS sequence"/>
</dbReference>
<dbReference type="PROSITE" id="PS00166">
    <property type="entry name" value="ENOYL_COA_HYDRATASE"/>
    <property type="match status" value="1"/>
</dbReference>
<evidence type="ECO:0000256" key="3">
    <source>
        <dbReference type="RuleBase" id="RU003707"/>
    </source>
</evidence>
<dbReference type="OrthoDB" id="410701at2759"/>
<dbReference type="Gene3D" id="1.10.12.10">
    <property type="entry name" value="Lyase 2-enoyl-coa Hydratase, Chain A, domain 2"/>
    <property type="match status" value="1"/>
</dbReference>
<evidence type="ECO:0000313" key="5">
    <source>
        <dbReference type="Proteomes" id="UP000076798"/>
    </source>
</evidence>
<dbReference type="PANTHER" id="PTHR11941">
    <property type="entry name" value="ENOYL-COA HYDRATASE-RELATED"/>
    <property type="match status" value="1"/>
</dbReference>
<dbReference type="Gene3D" id="3.90.226.10">
    <property type="entry name" value="2-enoyl-CoA Hydratase, Chain A, domain 1"/>
    <property type="match status" value="1"/>
</dbReference>
<protein>
    <submittedName>
        <fullName evidence="4">ClpP/crotonase</fullName>
    </submittedName>
</protein>
<dbReference type="SUPFAM" id="SSF52096">
    <property type="entry name" value="ClpP/crotonase"/>
    <property type="match status" value="1"/>
</dbReference>
<dbReference type="InterPro" id="IPR001753">
    <property type="entry name" value="Enoyl-CoA_hydra/iso"/>
</dbReference>
<keyword evidence="5" id="KW-1185">Reference proteome</keyword>
<gene>
    <name evidence="4" type="ORF">SISSUDRAFT_1040903</name>
</gene>
<proteinExistence type="inferred from homology"/>
<reference evidence="4 5" key="1">
    <citation type="journal article" date="2016" name="Mol. Biol. Evol.">
        <title>Comparative Genomics of Early-Diverging Mushroom-Forming Fungi Provides Insights into the Origins of Lignocellulose Decay Capabilities.</title>
        <authorList>
            <person name="Nagy L.G."/>
            <person name="Riley R."/>
            <person name="Tritt A."/>
            <person name="Adam C."/>
            <person name="Daum C."/>
            <person name="Floudas D."/>
            <person name="Sun H."/>
            <person name="Yadav J.S."/>
            <person name="Pangilinan J."/>
            <person name="Larsson K.H."/>
            <person name="Matsuura K."/>
            <person name="Barry K."/>
            <person name="Labutti K."/>
            <person name="Kuo R."/>
            <person name="Ohm R.A."/>
            <person name="Bhattacharya S.S."/>
            <person name="Shirouzu T."/>
            <person name="Yoshinaga Y."/>
            <person name="Martin F.M."/>
            <person name="Grigoriev I.V."/>
            <person name="Hibbett D.S."/>
        </authorList>
    </citation>
    <scope>NUCLEOTIDE SEQUENCE [LARGE SCALE GENOMIC DNA]</scope>
    <source>
        <strain evidence="4 5">HHB10207 ss-3</strain>
    </source>
</reference>
<sequence>MSESQVSQFLSDLRSALHRLENLPIPTIAAIDGAALGGGLELALACDFRIAGMHVQKIGFPETRLGIIPAAGGTQRASRLLGESKAKDLIYTGRLLSGSEAAAWGLVNYVSDSESTALARSLALAQEILPSAPLAIRAAKAAISQAVDKTLEEGLDLERQCYQPLLASQDRVEALKAFKEKRAPVFQGI</sequence>
<evidence type="ECO:0000313" key="4">
    <source>
        <dbReference type="EMBL" id="KZT43014.1"/>
    </source>
</evidence>
<dbReference type="GO" id="GO:0005739">
    <property type="term" value="C:mitochondrion"/>
    <property type="evidence" value="ECO:0007669"/>
    <property type="project" value="TreeGrafter"/>
</dbReference>
<dbReference type="STRING" id="1314776.A0A166HRJ0"/>